<dbReference type="SMART" id="SM00421">
    <property type="entry name" value="HTH_LUXR"/>
    <property type="match status" value="1"/>
</dbReference>
<sequence>MRYLFLFIAFITTTFTTGQIIDSLEREIAISIPNSKEHIDLLNELGYSLWIRNPRQSVENGKMAFSLSSEMSYLPGMARARRVEGVAHWALGQPKLALEKLTEAKELYANLHDTEGIANCTLNIGMVYADIGDLDSAIELYRKAITDFETLNLQVRVATTFTKLGMVYMQRQQYADAMNYFTNALKIHTVHDFTYGVSEAHSRLGELYLLQGDLGQADYHIRQSIINGRMVDDEDGLINNLIQMGKLQRLQGDLGLSEMHLKSALRRAREKHQNNYKLAAYQELKELKVRQGRLDSALLYSDSYIFLRDSVYSLDKSKQIAALEFKNEIKEKNLELDHLSDKNRSSRITQWILIAGIWIIGLLSFFLIKSLRIRNKNQKTLLSTQEKNSQTAIENQKLKQAELQQELDFKNKELTSYALNFVQKNELLESLEEKIKTLNASGSSSIPAYQLSELEKIIKLHRSTEKDWEDFKFHFDQVHTNFTQKLKTKFPSLSGNDLKVAILTRLNLSIKETAAILGISPESAKTARYRLRKKLDLFPEVDLFNFLFAL</sequence>
<dbReference type="GO" id="GO:0006355">
    <property type="term" value="P:regulation of DNA-templated transcription"/>
    <property type="evidence" value="ECO:0007669"/>
    <property type="project" value="InterPro"/>
</dbReference>
<accession>A0A3L9YIV8</accession>
<feature type="coiled-coil region" evidence="4">
    <location>
        <begin position="393"/>
        <end position="441"/>
    </location>
</feature>
<evidence type="ECO:0000256" key="3">
    <source>
        <dbReference type="PROSITE-ProRule" id="PRU00339"/>
    </source>
</evidence>
<keyword evidence="4" id="KW-0175">Coiled coil</keyword>
<reference evidence="7 8" key="1">
    <citation type="submission" date="2018-10" db="EMBL/GenBank/DDBJ databases">
        <title>Genomic Encyclopedia of Archaeal and Bacterial Type Strains, Phase II (KMG-II): from individual species to whole genera.</title>
        <authorList>
            <person name="Goeker M."/>
        </authorList>
    </citation>
    <scope>NUCLEOTIDE SEQUENCE [LARGE SCALE GENOMIC DNA]</scope>
    <source>
        <strain evidence="7 8">DSM 23424</strain>
    </source>
</reference>
<name>A0A3L9YIV8_9FLAO</name>
<keyword evidence="8" id="KW-1185">Reference proteome</keyword>
<dbReference type="SMART" id="SM00028">
    <property type="entry name" value="TPR"/>
    <property type="match status" value="5"/>
</dbReference>
<dbReference type="EMBL" id="REFC01000014">
    <property type="protein sequence ID" value="RMA58085.1"/>
    <property type="molecule type" value="Genomic_DNA"/>
</dbReference>
<evidence type="ECO:0000256" key="5">
    <source>
        <dbReference type="SAM" id="Phobius"/>
    </source>
</evidence>
<proteinExistence type="predicted"/>
<dbReference type="RefSeq" id="WP_121908417.1">
    <property type="nucleotide sequence ID" value="NZ_REFC01000014.1"/>
</dbReference>
<dbReference type="InterPro" id="IPR011990">
    <property type="entry name" value="TPR-like_helical_dom_sf"/>
</dbReference>
<dbReference type="GO" id="GO:0003677">
    <property type="term" value="F:DNA binding"/>
    <property type="evidence" value="ECO:0007669"/>
    <property type="project" value="InterPro"/>
</dbReference>
<keyword evidence="2 3" id="KW-0802">TPR repeat</keyword>
<dbReference type="PANTHER" id="PTHR45641:SF19">
    <property type="entry name" value="NEPHROCYSTIN-3"/>
    <property type="match status" value="1"/>
</dbReference>
<dbReference type="SUPFAM" id="SSF48452">
    <property type="entry name" value="TPR-like"/>
    <property type="match status" value="1"/>
</dbReference>
<dbReference type="Pfam" id="PF13424">
    <property type="entry name" value="TPR_12"/>
    <property type="match status" value="2"/>
</dbReference>
<dbReference type="PROSITE" id="PS50005">
    <property type="entry name" value="TPR"/>
    <property type="match status" value="2"/>
</dbReference>
<keyword evidence="5" id="KW-0472">Membrane</keyword>
<comment type="caution">
    <text evidence="7">The sequence shown here is derived from an EMBL/GenBank/DDBJ whole genome shotgun (WGS) entry which is preliminary data.</text>
</comment>
<evidence type="ECO:0000313" key="8">
    <source>
        <dbReference type="Proteomes" id="UP000271339"/>
    </source>
</evidence>
<evidence type="ECO:0000256" key="4">
    <source>
        <dbReference type="SAM" id="Coils"/>
    </source>
</evidence>
<gene>
    <name evidence="7" type="ORF">BXY75_2893</name>
</gene>
<feature type="transmembrane region" description="Helical" evidence="5">
    <location>
        <begin position="348"/>
        <end position="368"/>
    </location>
</feature>
<evidence type="ECO:0000259" key="6">
    <source>
        <dbReference type="SMART" id="SM00421"/>
    </source>
</evidence>
<keyword evidence="1" id="KW-0677">Repeat</keyword>
<protein>
    <submittedName>
        <fullName evidence="7">Tetratricopeptide repeat protein</fullName>
    </submittedName>
</protein>
<organism evidence="7 8">
    <name type="scientific">Ulvibacter antarcticus</name>
    <dbReference type="NCBI Taxonomy" id="442714"/>
    <lineage>
        <taxon>Bacteria</taxon>
        <taxon>Pseudomonadati</taxon>
        <taxon>Bacteroidota</taxon>
        <taxon>Flavobacteriia</taxon>
        <taxon>Flavobacteriales</taxon>
        <taxon>Flavobacteriaceae</taxon>
        <taxon>Ulvibacter</taxon>
    </lineage>
</organism>
<evidence type="ECO:0000256" key="2">
    <source>
        <dbReference type="ARBA" id="ARBA00022803"/>
    </source>
</evidence>
<dbReference type="PANTHER" id="PTHR45641">
    <property type="entry name" value="TETRATRICOPEPTIDE REPEAT PROTEIN (AFU_ORTHOLOGUE AFUA_6G03870)"/>
    <property type="match status" value="1"/>
</dbReference>
<dbReference type="AlphaFoldDB" id="A0A3L9YIV8"/>
<dbReference type="InterPro" id="IPR016032">
    <property type="entry name" value="Sig_transdc_resp-reg_C-effctor"/>
</dbReference>
<dbReference type="InterPro" id="IPR000792">
    <property type="entry name" value="Tscrpt_reg_LuxR_C"/>
</dbReference>
<dbReference type="InterPro" id="IPR019734">
    <property type="entry name" value="TPR_rpt"/>
</dbReference>
<keyword evidence="5" id="KW-0812">Transmembrane</keyword>
<dbReference type="Gene3D" id="1.10.10.10">
    <property type="entry name" value="Winged helix-like DNA-binding domain superfamily/Winged helix DNA-binding domain"/>
    <property type="match status" value="1"/>
</dbReference>
<feature type="repeat" description="TPR" evidence="3">
    <location>
        <begin position="118"/>
        <end position="151"/>
    </location>
</feature>
<dbReference type="InterPro" id="IPR036388">
    <property type="entry name" value="WH-like_DNA-bd_sf"/>
</dbReference>
<keyword evidence="5" id="KW-1133">Transmembrane helix</keyword>
<dbReference type="Gene3D" id="1.25.40.10">
    <property type="entry name" value="Tetratricopeptide repeat domain"/>
    <property type="match status" value="1"/>
</dbReference>
<feature type="domain" description="HTH luxR-type" evidence="6">
    <location>
        <begin position="490"/>
        <end position="547"/>
    </location>
</feature>
<evidence type="ECO:0000313" key="7">
    <source>
        <dbReference type="EMBL" id="RMA58085.1"/>
    </source>
</evidence>
<dbReference type="PROSITE" id="PS50293">
    <property type="entry name" value="TPR_REGION"/>
    <property type="match status" value="1"/>
</dbReference>
<dbReference type="SUPFAM" id="SSF46894">
    <property type="entry name" value="C-terminal effector domain of the bipartite response regulators"/>
    <property type="match status" value="1"/>
</dbReference>
<dbReference type="Proteomes" id="UP000271339">
    <property type="component" value="Unassembled WGS sequence"/>
</dbReference>
<evidence type="ECO:0000256" key="1">
    <source>
        <dbReference type="ARBA" id="ARBA00022737"/>
    </source>
</evidence>
<dbReference type="OrthoDB" id="1090267at2"/>
<feature type="repeat" description="TPR" evidence="3">
    <location>
        <begin position="158"/>
        <end position="191"/>
    </location>
</feature>